<dbReference type="PANTHER" id="PTHR37574">
    <property type="entry name" value="LIPASE B"/>
    <property type="match status" value="1"/>
</dbReference>
<gene>
    <name evidence="2" type="ORF">EJ08DRAFT_310977</name>
</gene>
<dbReference type="OrthoDB" id="4605274at2759"/>
<evidence type="ECO:0000313" key="2">
    <source>
        <dbReference type="EMBL" id="KAF2428800.1"/>
    </source>
</evidence>
<feature type="compositionally biased region" description="Polar residues" evidence="1">
    <location>
        <begin position="61"/>
        <end position="77"/>
    </location>
</feature>
<dbReference type="InterPro" id="IPR053228">
    <property type="entry name" value="Stereospecific_Lipase"/>
</dbReference>
<feature type="region of interest" description="Disordered" evidence="1">
    <location>
        <begin position="55"/>
        <end position="87"/>
    </location>
</feature>
<dbReference type="EMBL" id="MU007052">
    <property type="protein sequence ID" value="KAF2428800.1"/>
    <property type="molecule type" value="Genomic_DNA"/>
</dbReference>
<organism evidence="2 3">
    <name type="scientific">Tothia fuscella</name>
    <dbReference type="NCBI Taxonomy" id="1048955"/>
    <lineage>
        <taxon>Eukaryota</taxon>
        <taxon>Fungi</taxon>
        <taxon>Dikarya</taxon>
        <taxon>Ascomycota</taxon>
        <taxon>Pezizomycotina</taxon>
        <taxon>Dothideomycetes</taxon>
        <taxon>Pleosporomycetidae</taxon>
        <taxon>Venturiales</taxon>
        <taxon>Cylindrosympodiaceae</taxon>
        <taxon>Tothia</taxon>
    </lineage>
</organism>
<protein>
    <submittedName>
        <fullName evidence="2">Alpha/beta-hydrolase</fullName>
    </submittedName>
</protein>
<sequence>MLLSIIWIVSRRPQHQVPSHATSLISSIVASSTNNPIAEAVARIQNGFAPDDIKNIPTDAYTGSGSSQNSNTRNPSQPVYPKKERGDAPYSLSESALRAAIYIPSSFTYGRTTPLIMVPGTGSTGYLTYRGNFIKQFTGSSFADPVWLNIPDFLYDDAQVNAEYVAYAINYIAGISRNKSSVSVMAWSQGNLDTQWALKYWPSTRKVVTDLVSISPDFHGTTTANTACPLGTPCPPAVIQQEYDSNFVRTLRKNGGDSAYVPTTTVYTATDTIVIPQSGANASAIIKDARGVGVSNSELQVVCAGGTAGVYATHEGMLYNSLSYALAVDALTHPGPGKTNRLNLRTVCNQPASPGLTVEDIAITEENIVIALVANLAYPDKVTVEPPIKPYATS</sequence>
<dbReference type="PANTHER" id="PTHR37574:SF1">
    <property type="entry name" value="LIPASE B"/>
    <property type="match status" value="1"/>
</dbReference>
<comment type="caution">
    <text evidence="2">The sequence shown here is derived from an EMBL/GenBank/DDBJ whole genome shotgun (WGS) entry which is preliminary data.</text>
</comment>
<dbReference type="AlphaFoldDB" id="A0A9P4NN16"/>
<name>A0A9P4NN16_9PEZI</name>
<dbReference type="Gene3D" id="3.40.50.1820">
    <property type="entry name" value="alpha/beta hydrolase"/>
    <property type="match status" value="1"/>
</dbReference>
<keyword evidence="3" id="KW-1185">Reference proteome</keyword>
<evidence type="ECO:0000256" key="1">
    <source>
        <dbReference type="SAM" id="MobiDB-lite"/>
    </source>
</evidence>
<proteinExistence type="predicted"/>
<dbReference type="Proteomes" id="UP000800235">
    <property type="component" value="Unassembled WGS sequence"/>
</dbReference>
<accession>A0A9P4NN16</accession>
<reference evidence="2" key="1">
    <citation type="journal article" date="2020" name="Stud. Mycol.">
        <title>101 Dothideomycetes genomes: a test case for predicting lifestyles and emergence of pathogens.</title>
        <authorList>
            <person name="Haridas S."/>
            <person name="Albert R."/>
            <person name="Binder M."/>
            <person name="Bloem J."/>
            <person name="Labutti K."/>
            <person name="Salamov A."/>
            <person name="Andreopoulos B."/>
            <person name="Baker S."/>
            <person name="Barry K."/>
            <person name="Bills G."/>
            <person name="Bluhm B."/>
            <person name="Cannon C."/>
            <person name="Castanera R."/>
            <person name="Culley D."/>
            <person name="Daum C."/>
            <person name="Ezra D."/>
            <person name="Gonzalez J."/>
            <person name="Henrissat B."/>
            <person name="Kuo A."/>
            <person name="Liang C."/>
            <person name="Lipzen A."/>
            <person name="Lutzoni F."/>
            <person name="Magnuson J."/>
            <person name="Mondo S."/>
            <person name="Nolan M."/>
            <person name="Ohm R."/>
            <person name="Pangilinan J."/>
            <person name="Park H.-J."/>
            <person name="Ramirez L."/>
            <person name="Alfaro M."/>
            <person name="Sun H."/>
            <person name="Tritt A."/>
            <person name="Yoshinaga Y."/>
            <person name="Zwiers L.-H."/>
            <person name="Turgeon B."/>
            <person name="Goodwin S."/>
            <person name="Spatafora J."/>
            <person name="Crous P."/>
            <person name="Grigoriev I."/>
        </authorList>
    </citation>
    <scope>NUCLEOTIDE SEQUENCE</scope>
    <source>
        <strain evidence="2">CBS 130266</strain>
    </source>
</reference>
<dbReference type="SUPFAM" id="SSF53474">
    <property type="entry name" value="alpha/beta-Hydrolases"/>
    <property type="match status" value="1"/>
</dbReference>
<dbReference type="InterPro" id="IPR029058">
    <property type="entry name" value="AB_hydrolase_fold"/>
</dbReference>
<evidence type="ECO:0000313" key="3">
    <source>
        <dbReference type="Proteomes" id="UP000800235"/>
    </source>
</evidence>